<dbReference type="PANTHER" id="PTHR23502:SF68">
    <property type="entry name" value="MULTIDRUG TRANSPORTER, PUTATIVE (AFU_ORTHOLOGUE AFUA_3G01120)-RELATED"/>
    <property type="match status" value="1"/>
</dbReference>
<feature type="transmembrane region" description="Helical" evidence="7">
    <location>
        <begin position="340"/>
        <end position="363"/>
    </location>
</feature>
<name>A0AAD4PZY4_9EURO</name>
<evidence type="ECO:0000256" key="2">
    <source>
        <dbReference type="ARBA" id="ARBA00008335"/>
    </source>
</evidence>
<comment type="subcellular location">
    <subcellularLocation>
        <location evidence="1">Membrane</location>
        <topology evidence="1">Multi-pass membrane protein</topology>
    </subcellularLocation>
</comment>
<comment type="caution">
    <text evidence="9">The sequence shown here is derived from an EMBL/GenBank/DDBJ whole genome shotgun (WGS) entry which is preliminary data.</text>
</comment>
<reference evidence="9" key="1">
    <citation type="submission" date="2021-12" db="EMBL/GenBank/DDBJ databases">
        <title>Convergent genome expansion in fungi linked to evolution of root-endophyte symbiosis.</title>
        <authorList>
            <consortium name="DOE Joint Genome Institute"/>
            <person name="Ke Y.-H."/>
            <person name="Bonito G."/>
            <person name="Liao H.-L."/>
            <person name="Looney B."/>
            <person name="Rojas-Flechas A."/>
            <person name="Nash J."/>
            <person name="Hameed K."/>
            <person name="Schadt C."/>
            <person name="Martin F."/>
            <person name="Crous P.W."/>
            <person name="Miettinen O."/>
            <person name="Magnuson J.K."/>
            <person name="Labbe J."/>
            <person name="Jacobson D."/>
            <person name="Doktycz M.J."/>
            <person name="Veneault-Fourrey C."/>
            <person name="Kuo A."/>
            <person name="Mondo S."/>
            <person name="Calhoun S."/>
            <person name="Riley R."/>
            <person name="Ohm R."/>
            <person name="LaButti K."/>
            <person name="Andreopoulos B."/>
            <person name="Pangilinan J."/>
            <person name="Nolan M."/>
            <person name="Tritt A."/>
            <person name="Clum A."/>
            <person name="Lipzen A."/>
            <person name="Daum C."/>
            <person name="Barry K."/>
            <person name="Grigoriev I.V."/>
            <person name="Vilgalys R."/>
        </authorList>
    </citation>
    <scope>NUCLEOTIDE SEQUENCE</scope>
    <source>
        <strain evidence="9">PMI_201</strain>
    </source>
</reference>
<keyword evidence="3 7" id="KW-0812">Transmembrane</keyword>
<dbReference type="GO" id="GO:0022857">
    <property type="term" value="F:transmembrane transporter activity"/>
    <property type="evidence" value="ECO:0007669"/>
    <property type="project" value="InterPro"/>
</dbReference>
<evidence type="ECO:0000256" key="3">
    <source>
        <dbReference type="ARBA" id="ARBA00022692"/>
    </source>
</evidence>
<evidence type="ECO:0000256" key="5">
    <source>
        <dbReference type="ARBA" id="ARBA00023136"/>
    </source>
</evidence>
<feature type="transmembrane region" description="Helical" evidence="7">
    <location>
        <begin position="384"/>
        <end position="405"/>
    </location>
</feature>
<feature type="transmembrane region" description="Helical" evidence="7">
    <location>
        <begin position="198"/>
        <end position="221"/>
    </location>
</feature>
<dbReference type="CDD" id="cd17323">
    <property type="entry name" value="MFS_Tpo1_MDR_like"/>
    <property type="match status" value="1"/>
</dbReference>
<dbReference type="GO" id="GO:0016020">
    <property type="term" value="C:membrane"/>
    <property type="evidence" value="ECO:0007669"/>
    <property type="project" value="UniProtKB-SubCell"/>
</dbReference>
<dbReference type="InterPro" id="IPR020846">
    <property type="entry name" value="MFS_dom"/>
</dbReference>
<dbReference type="Pfam" id="PF07690">
    <property type="entry name" value="MFS_1"/>
    <property type="match status" value="1"/>
</dbReference>
<feature type="transmembrane region" description="Helical" evidence="7">
    <location>
        <begin position="227"/>
        <end position="247"/>
    </location>
</feature>
<feature type="region of interest" description="Disordered" evidence="6">
    <location>
        <begin position="1"/>
        <end position="63"/>
    </location>
</feature>
<evidence type="ECO:0000259" key="8">
    <source>
        <dbReference type="PROSITE" id="PS50850"/>
    </source>
</evidence>
<feature type="compositionally biased region" description="Basic and acidic residues" evidence="6">
    <location>
        <begin position="37"/>
        <end position="49"/>
    </location>
</feature>
<feature type="transmembrane region" description="Helical" evidence="7">
    <location>
        <begin position="69"/>
        <end position="91"/>
    </location>
</feature>
<dbReference type="AlphaFoldDB" id="A0AAD4PZY4"/>
<dbReference type="PANTHER" id="PTHR23502">
    <property type="entry name" value="MAJOR FACILITATOR SUPERFAMILY"/>
    <property type="match status" value="1"/>
</dbReference>
<feature type="domain" description="Major facilitator superfamily (MFS) profile" evidence="8">
    <location>
        <begin position="72"/>
        <end position="505"/>
    </location>
</feature>
<protein>
    <submittedName>
        <fullName evidence="9">Major facilitator superfamily domain-containing protein</fullName>
    </submittedName>
</protein>
<feature type="transmembrane region" description="Helical" evidence="7">
    <location>
        <begin position="137"/>
        <end position="158"/>
    </location>
</feature>
<keyword evidence="4 7" id="KW-1133">Transmembrane helix</keyword>
<sequence length="515" mass="55596">MDVKGDCLPNVPDTDTPPTEVPKCANGGEEQAPLSENRPEARSSRDPHMVDWNGPDDPENPTNWTVGKVATTVTIVSTITFLSALSSSIFAPGILQVLQDFESKNSELGSFIVSVFVIGYGFGPLIIAPLSEIYGRLPVYHVCSALFVVFSAACAVAPNLPALVVFRFLAGLAGSCPLALSAGTIADIIPYEKRGKAMAAWTFGPLLGPVIGPIAGGYLIQVKGWRWSFWVVTIAAGVVFIFSVLFMRETYAYAILNRKIKRLCKETGNQHLRSVLDKGISSKKILTTAIIRPSKMLVCSPIIFLFSFYMFIVYGYLYLIFTAMPIIFESKYSFSTGSIGLTYLGLGVGSFAGSFAGVLVSGASSDRLAQHMKAKAGGEPKSEYRLPLVVLGSFMVPTGLFWIGWTAEFRLHWILPIIGTSVLSLGVTLAFMAILTYLVDAYDVYAASAVAASILLRSLGGALLPLAGGPMFSALGIGWESSLLAFIAVAMIPVPILFLKYGERIRQKRLFNVQF</sequence>
<dbReference type="FunFam" id="1.20.1250.20:FF:000011">
    <property type="entry name" value="MFS multidrug transporter, putative"/>
    <property type="match status" value="1"/>
</dbReference>
<evidence type="ECO:0000256" key="4">
    <source>
        <dbReference type="ARBA" id="ARBA00022989"/>
    </source>
</evidence>
<evidence type="ECO:0000256" key="6">
    <source>
        <dbReference type="SAM" id="MobiDB-lite"/>
    </source>
</evidence>
<dbReference type="EMBL" id="JAJTJA010000007">
    <property type="protein sequence ID" value="KAH8696353.1"/>
    <property type="molecule type" value="Genomic_DNA"/>
</dbReference>
<keyword evidence="5 7" id="KW-0472">Membrane</keyword>
<evidence type="ECO:0000256" key="7">
    <source>
        <dbReference type="SAM" id="Phobius"/>
    </source>
</evidence>
<dbReference type="PROSITE" id="PS50850">
    <property type="entry name" value="MFS"/>
    <property type="match status" value="1"/>
</dbReference>
<gene>
    <name evidence="9" type="ORF">BGW36DRAFT_428366</name>
</gene>
<organism evidence="9 10">
    <name type="scientific">Talaromyces proteolyticus</name>
    <dbReference type="NCBI Taxonomy" id="1131652"/>
    <lineage>
        <taxon>Eukaryota</taxon>
        <taxon>Fungi</taxon>
        <taxon>Dikarya</taxon>
        <taxon>Ascomycota</taxon>
        <taxon>Pezizomycotina</taxon>
        <taxon>Eurotiomycetes</taxon>
        <taxon>Eurotiomycetidae</taxon>
        <taxon>Eurotiales</taxon>
        <taxon>Trichocomaceae</taxon>
        <taxon>Talaromyces</taxon>
        <taxon>Talaromyces sect. Bacilispori</taxon>
    </lineage>
</organism>
<dbReference type="InterPro" id="IPR036259">
    <property type="entry name" value="MFS_trans_sf"/>
</dbReference>
<feature type="transmembrane region" description="Helical" evidence="7">
    <location>
        <begin position="445"/>
        <end position="467"/>
    </location>
</feature>
<accession>A0AAD4PZY4</accession>
<comment type="similarity">
    <text evidence="2">Belongs to the major facilitator superfamily.</text>
</comment>
<dbReference type="InterPro" id="IPR011701">
    <property type="entry name" value="MFS"/>
</dbReference>
<feature type="transmembrane region" description="Helical" evidence="7">
    <location>
        <begin position="302"/>
        <end position="328"/>
    </location>
</feature>
<dbReference type="GeneID" id="70250827"/>
<dbReference type="SUPFAM" id="SSF103473">
    <property type="entry name" value="MFS general substrate transporter"/>
    <property type="match status" value="1"/>
</dbReference>
<feature type="transmembrane region" description="Helical" evidence="7">
    <location>
        <begin position="411"/>
        <end position="438"/>
    </location>
</feature>
<feature type="transmembrane region" description="Helical" evidence="7">
    <location>
        <begin position="479"/>
        <end position="499"/>
    </location>
</feature>
<keyword evidence="10" id="KW-1185">Reference proteome</keyword>
<feature type="transmembrane region" description="Helical" evidence="7">
    <location>
        <begin position="164"/>
        <end position="186"/>
    </location>
</feature>
<evidence type="ECO:0000256" key="1">
    <source>
        <dbReference type="ARBA" id="ARBA00004141"/>
    </source>
</evidence>
<dbReference type="RefSeq" id="XP_046071291.1">
    <property type="nucleotide sequence ID" value="XM_046220540.1"/>
</dbReference>
<proteinExistence type="inferred from homology"/>
<dbReference type="Proteomes" id="UP001201262">
    <property type="component" value="Unassembled WGS sequence"/>
</dbReference>
<evidence type="ECO:0000313" key="9">
    <source>
        <dbReference type="EMBL" id="KAH8696353.1"/>
    </source>
</evidence>
<dbReference type="Gene3D" id="1.20.1250.20">
    <property type="entry name" value="MFS general substrate transporter like domains"/>
    <property type="match status" value="1"/>
</dbReference>
<evidence type="ECO:0000313" key="10">
    <source>
        <dbReference type="Proteomes" id="UP001201262"/>
    </source>
</evidence>
<feature type="transmembrane region" description="Helical" evidence="7">
    <location>
        <begin position="111"/>
        <end position="130"/>
    </location>
</feature>